<dbReference type="EMBL" id="BJNT01000002">
    <property type="protein sequence ID" value="GEC84887.1"/>
    <property type="molecule type" value="Genomic_DNA"/>
</dbReference>
<evidence type="ECO:0000256" key="1">
    <source>
        <dbReference type="SAM" id="MobiDB-lite"/>
    </source>
</evidence>
<evidence type="ECO:0000313" key="2">
    <source>
        <dbReference type="EMBL" id="GEC84887.1"/>
    </source>
</evidence>
<dbReference type="AlphaFoldDB" id="A0A4Y4C182"/>
<organism evidence="2 3">
    <name type="scientific">Corynebacterium variabile</name>
    <dbReference type="NCBI Taxonomy" id="1727"/>
    <lineage>
        <taxon>Bacteria</taxon>
        <taxon>Bacillati</taxon>
        <taxon>Actinomycetota</taxon>
        <taxon>Actinomycetes</taxon>
        <taxon>Mycobacteriales</taxon>
        <taxon>Corynebacteriaceae</taxon>
        <taxon>Corynebacterium</taxon>
    </lineage>
</organism>
<feature type="compositionally biased region" description="Low complexity" evidence="1">
    <location>
        <begin position="156"/>
        <end position="169"/>
    </location>
</feature>
<gene>
    <name evidence="2" type="ORF">CVA01_02010</name>
</gene>
<feature type="region of interest" description="Disordered" evidence="1">
    <location>
        <begin position="150"/>
        <end position="169"/>
    </location>
</feature>
<dbReference type="Proteomes" id="UP000319986">
    <property type="component" value="Unassembled WGS sequence"/>
</dbReference>
<protein>
    <submittedName>
        <fullName evidence="2">Uncharacterized protein</fullName>
    </submittedName>
</protein>
<proteinExistence type="predicted"/>
<accession>A0A4Y4C182</accession>
<evidence type="ECO:0000313" key="3">
    <source>
        <dbReference type="Proteomes" id="UP000319986"/>
    </source>
</evidence>
<comment type="caution">
    <text evidence="2">The sequence shown here is derived from an EMBL/GenBank/DDBJ whole genome shotgun (WGS) entry which is preliminary data.</text>
</comment>
<reference evidence="2 3" key="1">
    <citation type="submission" date="2019-06" db="EMBL/GenBank/DDBJ databases">
        <title>Whole genome shotgun sequence of Corynebacterium variabile NBRC 15286.</title>
        <authorList>
            <person name="Hosoyama A."/>
            <person name="Uohara A."/>
            <person name="Ohji S."/>
            <person name="Ichikawa N."/>
        </authorList>
    </citation>
    <scope>NUCLEOTIDE SEQUENCE [LARGE SCALE GENOMIC DNA]</scope>
    <source>
        <strain evidence="2 3">NBRC 15286</strain>
    </source>
</reference>
<name>A0A4Y4C182_9CORY</name>
<sequence length="169" mass="18103">MDCSRGDDIFSYDADSFTSSAWRTAWTGIGDTCGDAERGRFSNLQDTEVTVTEGAVDCATAVDVFSSYLSSPKHPENSGNILSLDIDGWQCGSDIKMGGSNPETPCSAATRTTGPSSFRDGSLRFAILCNRTRALFLCCMYNRVQTLSAKKPPETPCTTTPSSTGDPHT</sequence>